<name>A0A2N3PPU2_9PROT</name>
<gene>
    <name evidence="2" type="ORF">CWS72_21680</name>
</gene>
<organism evidence="2 3">
    <name type="scientific">Telmatospirillum siberiense</name>
    <dbReference type="NCBI Taxonomy" id="382514"/>
    <lineage>
        <taxon>Bacteria</taxon>
        <taxon>Pseudomonadati</taxon>
        <taxon>Pseudomonadota</taxon>
        <taxon>Alphaproteobacteria</taxon>
        <taxon>Rhodospirillales</taxon>
        <taxon>Rhodospirillaceae</taxon>
        <taxon>Telmatospirillum</taxon>
    </lineage>
</organism>
<feature type="domain" description="SsuA/THI5-like" evidence="1">
    <location>
        <begin position="66"/>
        <end position="272"/>
    </location>
</feature>
<sequence>MTSRNRPALSPSAGLSIDRRSALGHLGRLGIGAVSLGGFLRFAAGPAAAETPTPVSHQLGWLKGVQFGGDFMAQEQGYFAEEKLDVHYNAGGPGTDYRTLVASGRTLVSESNALGIIEGARQGQPIVAFAAVMQRDPGCFLSPASAPITSLQDMVGKTIGLPNNIRAQVQVLLKRADIDARKIKFVPVGTDPGMLMAKQVDAYWGWATTAATALRLAGLDPYILYTSDLGIADYGQVLIARRDSIEQNGDTFVRYTRALIKGWRWMVDHPAETAKIVVEKYAQPGTDLARQTTEAEEMKSYVLHGDALTQGLLWIKPEVFENALKLAQDAGTVASTQSIDISRIVTQSIIKAALGKS</sequence>
<dbReference type="Gene3D" id="3.40.190.10">
    <property type="entry name" value="Periplasmic binding protein-like II"/>
    <property type="match status" value="2"/>
</dbReference>
<dbReference type="PROSITE" id="PS51318">
    <property type="entry name" value="TAT"/>
    <property type="match status" value="1"/>
</dbReference>
<dbReference type="InterPro" id="IPR015168">
    <property type="entry name" value="SsuA/THI5"/>
</dbReference>
<dbReference type="PANTHER" id="PTHR31528:SF3">
    <property type="entry name" value="THIAMINE BIOSYNTHESIS PROTEIN HI_0357-RELATED"/>
    <property type="match status" value="1"/>
</dbReference>
<keyword evidence="3" id="KW-1185">Reference proteome</keyword>
<dbReference type="InterPro" id="IPR027939">
    <property type="entry name" value="NMT1/THI5"/>
</dbReference>
<evidence type="ECO:0000313" key="2">
    <source>
        <dbReference type="EMBL" id="PKU22415.1"/>
    </source>
</evidence>
<dbReference type="AlphaFoldDB" id="A0A2N3PPU2"/>
<dbReference type="Proteomes" id="UP000233293">
    <property type="component" value="Unassembled WGS sequence"/>
</dbReference>
<dbReference type="Pfam" id="PF09084">
    <property type="entry name" value="NMT1"/>
    <property type="match status" value="1"/>
</dbReference>
<dbReference type="PANTHER" id="PTHR31528">
    <property type="entry name" value="4-AMINO-5-HYDROXYMETHYL-2-METHYLPYRIMIDINE PHOSPHATE SYNTHASE THI11-RELATED"/>
    <property type="match status" value="1"/>
</dbReference>
<dbReference type="InterPro" id="IPR006311">
    <property type="entry name" value="TAT_signal"/>
</dbReference>
<accession>A0A2N3PPU2</accession>
<protein>
    <recommendedName>
        <fullName evidence="1">SsuA/THI5-like domain-containing protein</fullName>
    </recommendedName>
</protein>
<comment type="caution">
    <text evidence="2">The sequence shown here is derived from an EMBL/GenBank/DDBJ whole genome shotgun (WGS) entry which is preliminary data.</text>
</comment>
<dbReference type="OrthoDB" id="7431968at2"/>
<dbReference type="GO" id="GO:0009228">
    <property type="term" value="P:thiamine biosynthetic process"/>
    <property type="evidence" value="ECO:0007669"/>
    <property type="project" value="InterPro"/>
</dbReference>
<dbReference type="RefSeq" id="WP_101252739.1">
    <property type="nucleotide sequence ID" value="NZ_PIUM01000032.1"/>
</dbReference>
<dbReference type="SUPFAM" id="SSF53850">
    <property type="entry name" value="Periplasmic binding protein-like II"/>
    <property type="match status" value="1"/>
</dbReference>
<reference evidence="3" key="1">
    <citation type="submission" date="2017-12" db="EMBL/GenBank/DDBJ databases">
        <title>Draft genome sequence of Telmatospirillum siberiense 26-4b1T, an acidotolerant peatland alphaproteobacterium potentially involved in sulfur cycling.</title>
        <authorList>
            <person name="Hausmann B."/>
            <person name="Pjevac P."/>
            <person name="Schreck K."/>
            <person name="Herbold C.W."/>
            <person name="Daims H."/>
            <person name="Wagner M."/>
            <person name="Pester M."/>
            <person name="Loy A."/>
        </authorList>
    </citation>
    <scope>NUCLEOTIDE SEQUENCE [LARGE SCALE GENOMIC DNA]</scope>
    <source>
        <strain evidence="3">26-4b1</strain>
    </source>
</reference>
<evidence type="ECO:0000259" key="1">
    <source>
        <dbReference type="Pfam" id="PF09084"/>
    </source>
</evidence>
<dbReference type="EMBL" id="PIUM01000032">
    <property type="protein sequence ID" value="PKU22415.1"/>
    <property type="molecule type" value="Genomic_DNA"/>
</dbReference>
<proteinExistence type="predicted"/>
<evidence type="ECO:0000313" key="3">
    <source>
        <dbReference type="Proteomes" id="UP000233293"/>
    </source>
</evidence>